<dbReference type="GO" id="GO:0047936">
    <property type="term" value="F:glucose 1-dehydrogenase [NAD(P)+] activity"/>
    <property type="evidence" value="ECO:0007669"/>
    <property type="project" value="UniProtKB-EC"/>
</dbReference>
<dbReference type="SUPFAM" id="SSF51735">
    <property type="entry name" value="NAD(P)-binding Rossmann-fold domains"/>
    <property type="match status" value="1"/>
</dbReference>
<dbReference type="InterPro" id="IPR057326">
    <property type="entry name" value="KR_dom"/>
</dbReference>
<gene>
    <name evidence="3" type="ORF">FMA36_03635</name>
</gene>
<dbReference type="CDD" id="cd05233">
    <property type="entry name" value="SDR_c"/>
    <property type="match status" value="1"/>
</dbReference>
<proteinExistence type="inferred from homology"/>
<dbReference type="Proteomes" id="UP000464674">
    <property type="component" value="Chromosome"/>
</dbReference>
<evidence type="ECO:0000259" key="2">
    <source>
        <dbReference type="SMART" id="SM00822"/>
    </source>
</evidence>
<dbReference type="EMBL" id="CP041348">
    <property type="protein sequence ID" value="QHC34723.1"/>
    <property type="molecule type" value="Genomic_DNA"/>
</dbReference>
<dbReference type="PANTHER" id="PTHR43943:SF2">
    <property type="entry name" value="DEHYDROGENASE_REDUCTASE 4"/>
    <property type="match status" value="1"/>
</dbReference>
<dbReference type="FunFam" id="3.40.50.720:FF:000084">
    <property type="entry name" value="Short-chain dehydrogenase reductase"/>
    <property type="match status" value="1"/>
</dbReference>
<evidence type="ECO:0000256" key="1">
    <source>
        <dbReference type="ARBA" id="ARBA00006484"/>
    </source>
</evidence>
<reference evidence="3 4" key="1">
    <citation type="journal article" date="2020" name="Carbohydr. Polym.">
        <title>Characterization and optimization of production of bacterial cellulose from strain CGMCC 17276 based on whole-genome analysis.</title>
        <authorList>
            <person name="Lu T."/>
            <person name="Gao H."/>
            <person name="Liao B."/>
            <person name="Wu J."/>
            <person name="Zhang W."/>
            <person name="Huang J."/>
            <person name="Liu M."/>
            <person name="Huang J."/>
            <person name="Chang Z."/>
            <person name="Jin M."/>
            <person name="Yi Z."/>
            <person name="Jiang D."/>
        </authorList>
    </citation>
    <scope>NUCLEOTIDE SEQUENCE [LARGE SCALE GENOMIC DNA]</scope>
    <source>
        <strain evidence="3 4">CGMCC 17276</strain>
    </source>
</reference>
<dbReference type="PANTHER" id="PTHR43943">
    <property type="entry name" value="DEHYDROGENASE/REDUCTASE (SDR FAMILY) MEMBER 4"/>
    <property type="match status" value="1"/>
</dbReference>
<dbReference type="Gene3D" id="3.40.50.720">
    <property type="entry name" value="NAD(P)-binding Rossmann-like Domain"/>
    <property type="match status" value="1"/>
</dbReference>
<sequence>MSQRFTDRVVVVTGGTDGIGLTTAKTFVEEGAQVYIIGRSQSRLDAAVTEIGKEVTGGNVTGVQGDVSNPADLDRLYAQINRDHGRVDVVFANAGISEQAALGEIDEAHFDRLFNINVKGMVFTVQKALPLMSDGGAIVLAGSGAAVKGFPNLSIYSATKAAIRSLARGWTVDLKGRGIRVNVVSPGMVLTPAMETYFGNNEGAEAWMQQAIPFGRLAQTDEIAKAVLFLASQDSSFVGGEELLVDGGFVAV</sequence>
<dbReference type="NCBIfam" id="NF005559">
    <property type="entry name" value="PRK07231.1"/>
    <property type="match status" value="1"/>
</dbReference>
<dbReference type="OrthoDB" id="7375193at2"/>
<evidence type="ECO:0000313" key="4">
    <source>
        <dbReference type="Proteomes" id="UP000464674"/>
    </source>
</evidence>
<evidence type="ECO:0000313" key="3">
    <source>
        <dbReference type="EMBL" id="QHC34723.1"/>
    </source>
</evidence>
<comment type="similarity">
    <text evidence="1">Belongs to the short-chain dehydrogenases/reductases (SDR) family.</text>
</comment>
<organism evidence="3 4">
    <name type="scientific">Komagataeibacter xylinus</name>
    <name type="common">Gluconacetobacter xylinus</name>
    <dbReference type="NCBI Taxonomy" id="28448"/>
    <lineage>
        <taxon>Bacteria</taxon>
        <taxon>Pseudomonadati</taxon>
        <taxon>Pseudomonadota</taxon>
        <taxon>Alphaproteobacteria</taxon>
        <taxon>Acetobacterales</taxon>
        <taxon>Acetobacteraceae</taxon>
        <taxon>Komagataeibacter</taxon>
    </lineage>
</organism>
<protein>
    <submittedName>
        <fullName evidence="3">Glucose 1-dehydrogenase</fullName>
        <ecNumber evidence="3">1.1.1.47</ecNumber>
    </submittedName>
</protein>
<keyword evidence="3" id="KW-0560">Oxidoreductase</keyword>
<dbReference type="PRINTS" id="PR00081">
    <property type="entry name" value="GDHRDH"/>
</dbReference>
<dbReference type="InterPro" id="IPR002347">
    <property type="entry name" value="SDR_fam"/>
</dbReference>
<dbReference type="RefSeq" id="WP_159260899.1">
    <property type="nucleotide sequence ID" value="NZ_CP041348.1"/>
</dbReference>
<dbReference type="SMART" id="SM00822">
    <property type="entry name" value="PKS_KR"/>
    <property type="match status" value="1"/>
</dbReference>
<accession>A0A857FKG5</accession>
<dbReference type="InterPro" id="IPR036291">
    <property type="entry name" value="NAD(P)-bd_dom_sf"/>
</dbReference>
<dbReference type="Pfam" id="PF13561">
    <property type="entry name" value="adh_short_C2"/>
    <property type="match status" value="1"/>
</dbReference>
<name>A0A857FKG5_KOMXY</name>
<feature type="domain" description="Ketoreductase" evidence="2">
    <location>
        <begin position="8"/>
        <end position="187"/>
    </location>
</feature>
<dbReference type="EC" id="1.1.1.47" evidence="3"/>
<dbReference type="AlphaFoldDB" id="A0A857FKG5"/>